<dbReference type="FunFam" id="1.10.340.70:FF:000001">
    <property type="entry name" value="Retrovirus-related Pol polyprotein from transposon gypsy-like Protein"/>
    <property type="match status" value="1"/>
</dbReference>
<evidence type="ECO:0000256" key="8">
    <source>
        <dbReference type="ARBA" id="ARBA00022918"/>
    </source>
</evidence>
<dbReference type="GO" id="GO:0004519">
    <property type="term" value="F:endonuclease activity"/>
    <property type="evidence" value="ECO:0007669"/>
    <property type="project" value="UniProtKB-KW"/>
</dbReference>
<dbReference type="FunFam" id="3.10.10.10:FF:000007">
    <property type="entry name" value="Retrovirus-related Pol polyprotein from transposon 17.6-like Protein"/>
    <property type="match status" value="1"/>
</dbReference>
<keyword evidence="13" id="KW-1185">Reference proteome</keyword>
<reference evidence="12 13" key="1">
    <citation type="journal article" date="2021" name="DNA Res.">
        <title>Genome analysis of Candida subhashii reveals its hybrid nature and dual mitochondrial genome conformations.</title>
        <authorList>
            <person name="Mixao V."/>
            <person name="Hegedusova E."/>
            <person name="Saus E."/>
            <person name="Pryszcz L.P."/>
            <person name="Cillingova A."/>
            <person name="Nosek J."/>
            <person name="Gabaldon T."/>
        </authorList>
    </citation>
    <scope>NUCLEOTIDE SEQUENCE [LARGE SCALE GENOMIC DNA]</scope>
    <source>
        <strain evidence="12 13">CBS 10753</strain>
    </source>
</reference>
<evidence type="ECO:0000313" key="12">
    <source>
        <dbReference type="EMBL" id="KAG7661734.1"/>
    </source>
</evidence>
<dbReference type="Pfam" id="PF17921">
    <property type="entry name" value="Integrase_H2C2"/>
    <property type="match status" value="1"/>
</dbReference>
<evidence type="ECO:0000256" key="2">
    <source>
        <dbReference type="ARBA" id="ARBA00022670"/>
    </source>
</evidence>
<keyword evidence="1" id="KW-0963">Cytoplasm</keyword>
<feature type="region of interest" description="Disordered" evidence="9">
    <location>
        <begin position="44"/>
        <end position="70"/>
    </location>
</feature>
<dbReference type="GO" id="GO:0008233">
    <property type="term" value="F:peptidase activity"/>
    <property type="evidence" value="ECO:0007669"/>
    <property type="project" value="UniProtKB-KW"/>
</dbReference>
<dbReference type="OrthoDB" id="4022548at2759"/>
<evidence type="ECO:0000256" key="1">
    <source>
        <dbReference type="ARBA" id="ARBA00022490"/>
    </source>
</evidence>
<dbReference type="Pfam" id="PF17917">
    <property type="entry name" value="RT_RNaseH"/>
    <property type="match status" value="1"/>
</dbReference>
<keyword evidence="6" id="KW-0255">Endonuclease</keyword>
<keyword evidence="3" id="KW-0808">Transferase</keyword>
<dbReference type="InterPro" id="IPR001584">
    <property type="entry name" value="Integrase_cat-core"/>
</dbReference>
<dbReference type="CDD" id="cd01647">
    <property type="entry name" value="RT_LTR"/>
    <property type="match status" value="1"/>
</dbReference>
<organism evidence="12 13">
    <name type="scientific">[Candida] subhashii</name>
    <dbReference type="NCBI Taxonomy" id="561895"/>
    <lineage>
        <taxon>Eukaryota</taxon>
        <taxon>Fungi</taxon>
        <taxon>Dikarya</taxon>
        <taxon>Ascomycota</taxon>
        <taxon>Saccharomycotina</taxon>
        <taxon>Pichiomycetes</taxon>
        <taxon>Debaryomycetaceae</taxon>
        <taxon>Spathaspora</taxon>
    </lineage>
</organism>
<dbReference type="InterPro" id="IPR050951">
    <property type="entry name" value="Retrovirus_Pol_polyprotein"/>
</dbReference>
<evidence type="ECO:0000256" key="6">
    <source>
        <dbReference type="ARBA" id="ARBA00022759"/>
    </source>
</evidence>
<dbReference type="PROSITE" id="PS50878">
    <property type="entry name" value="RT_POL"/>
    <property type="match status" value="1"/>
</dbReference>
<proteinExistence type="predicted"/>
<evidence type="ECO:0000256" key="4">
    <source>
        <dbReference type="ARBA" id="ARBA00022695"/>
    </source>
</evidence>
<feature type="compositionally biased region" description="Polar residues" evidence="9">
    <location>
        <begin position="44"/>
        <end position="58"/>
    </location>
</feature>
<dbReference type="GO" id="GO:0015074">
    <property type="term" value="P:DNA integration"/>
    <property type="evidence" value="ECO:0007669"/>
    <property type="project" value="InterPro"/>
</dbReference>
<keyword evidence="2" id="KW-0645">Protease</keyword>
<accession>A0A8J5QGH9</accession>
<dbReference type="GeneID" id="73471550"/>
<dbReference type="Pfam" id="PF00665">
    <property type="entry name" value="rve"/>
    <property type="match status" value="1"/>
</dbReference>
<feature type="compositionally biased region" description="Low complexity" evidence="9">
    <location>
        <begin position="292"/>
        <end position="323"/>
    </location>
</feature>
<dbReference type="InterPro" id="IPR041373">
    <property type="entry name" value="RT_RNaseH"/>
</dbReference>
<feature type="domain" description="Integrase catalytic" evidence="11">
    <location>
        <begin position="1159"/>
        <end position="1323"/>
    </location>
</feature>
<evidence type="ECO:0000256" key="5">
    <source>
        <dbReference type="ARBA" id="ARBA00022722"/>
    </source>
</evidence>
<dbReference type="PANTHER" id="PTHR37984:SF5">
    <property type="entry name" value="PROTEIN NYNRIN-LIKE"/>
    <property type="match status" value="1"/>
</dbReference>
<keyword evidence="8" id="KW-0695">RNA-directed DNA polymerase</keyword>
<evidence type="ECO:0000259" key="10">
    <source>
        <dbReference type="PROSITE" id="PS50878"/>
    </source>
</evidence>
<evidence type="ECO:0000256" key="9">
    <source>
        <dbReference type="SAM" id="MobiDB-lite"/>
    </source>
</evidence>
<evidence type="ECO:0000313" key="13">
    <source>
        <dbReference type="Proteomes" id="UP000694255"/>
    </source>
</evidence>
<dbReference type="Pfam" id="PF00078">
    <property type="entry name" value="RVT_1"/>
    <property type="match status" value="1"/>
</dbReference>
<comment type="caution">
    <text evidence="12">The sequence shown here is derived from an EMBL/GenBank/DDBJ whole genome shotgun (WGS) entry which is preliminary data.</text>
</comment>
<dbReference type="EMBL" id="JAGSYN010000213">
    <property type="protein sequence ID" value="KAG7661734.1"/>
    <property type="molecule type" value="Genomic_DNA"/>
</dbReference>
<evidence type="ECO:0000256" key="7">
    <source>
        <dbReference type="ARBA" id="ARBA00022801"/>
    </source>
</evidence>
<dbReference type="InterPro" id="IPR041588">
    <property type="entry name" value="Integrase_H2C2"/>
</dbReference>
<dbReference type="Proteomes" id="UP000694255">
    <property type="component" value="Unassembled WGS sequence"/>
</dbReference>
<keyword evidence="5" id="KW-0540">Nuclease</keyword>
<feature type="domain" description="Reverse transcriptase" evidence="10">
    <location>
        <begin position="614"/>
        <end position="793"/>
    </location>
</feature>
<evidence type="ECO:0000256" key="3">
    <source>
        <dbReference type="ARBA" id="ARBA00022679"/>
    </source>
</evidence>
<keyword evidence="7" id="KW-0378">Hydrolase</keyword>
<dbReference type="PANTHER" id="PTHR37984">
    <property type="entry name" value="PROTEIN CBG26694"/>
    <property type="match status" value="1"/>
</dbReference>
<keyword evidence="4" id="KW-0548">Nucleotidyltransferase</keyword>
<dbReference type="PROSITE" id="PS50994">
    <property type="entry name" value="INTEGRASE"/>
    <property type="match status" value="1"/>
</dbReference>
<name>A0A8J5QGH9_9ASCO</name>
<dbReference type="GO" id="GO:0003964">
    <property type="term" value="F:RNA-directed DNA polymerase activity"/>
    <property type="evidence" value="ECO:0007669"/>
    <property type="project" value="UniProtKB-KW"/>
</dbReference>
<gene>
    <name evidence="12" type="ORF">J8A68_004750</name>
</gene>
<dbReference type="GO" id="GO:0006508">
    <property type="term" value="P:proteolysis"/>
    <property type="evidence" value="ECO:0007669"/>
    <property type="project" value="UniProtKB-KW"/>
</dbReference>
<dbReference type="CDD" id="cd09274">
    <property type="entry name" value="RNase_HI_RT_Ty3"/>
    <property type="match status" value="1"/>
</dbReference>
<dbReference type="RefSeq" id="XP_049261967.1">
    <property type="nucleotide sequence ID" value="XM_049408742.1"/>
</dbReference>
<dbReference type="CDD" id="cd00303">
    <property type="entry name" value="retropepsin_like"/>
    <property type="match status" value="1"/>
</dbReference>
<sequence length="1548" mass="177634">MAGLTRSQRAARERVAAAALANANAADAAAGSSSDLVTANAGTQTVDEQTNSPLVQEPSTDEHTPTPHVTTLVPQHQVPQDNTVVAVMSAVSDMTHAITESYRTQHALDMVTRLVAAGQSKPYNGSNKKEVFKVMKDLKATLERFEACKEAPILATEYVALFHQHFAGAAHSMMAAFITRESAKGQISIPTVMEFVEKQLSYPDLYYDLLHDLANFKQITAFPAYKQRFYELVERFETPIEKKLHDHIVRRFADGAFKDNQSYLRAHVKTIDTIPTVNLPQPLALGDANHFGNKGKSSTKTNNQTNTQTDSDQSKSSGSSNNKFGKRKAAGSHDGSKAKKQQHFCKFHKRYVAHTSDECKMGNSVESGPEDFKLWVTFAAISVSNDDTPEYIEVELSGLKPQVALLDSGCTANFIHPELVRREDVRKCDPRPVKCLDGTFLCTVTEYVDLEWQPHFDNLRFYLTKLSPIPIVLGSRVSKKFRPESLKLVDPNLHQHLVSSTSSCDEDILYNNIRLIEETNRLREITSGESVTDAVPLQVKTRFTYNSPDIDSFLKKLFKRFAKYIHNNPITHRVHNKFVHEIELEPFKTFPNRPFYPMKQEHEAELERQIQNFLQLGLVEESHSRFAAPCILVDKPDGSKRLCIDYRELNKITITDKFPLPVIEDLLTVIHDSTYFSKLDLSSGYHQINVAEKDRHKTAFRTRFGLYQWKVMPFGLCNAPATFQRAMNSIFKQYLRKFVVVYLDDILIFSKNKEEHKQHLTKVFEILEEYGLVAKQSKCQFFCSQIQYLGHTISKGRVKITPSKIDAVSGWQFPKSKREMKSALGFASFCRKSIRNFSSIIRPLADWAIRNKRINKTSLVQTFETLKKRLTEAPTLVTPSPDAVYKITTDASDYCTGAVIEKLDSAGKSVGVVAYFSKVMNKHELNYPPREKEFLAIIRVLERHRHLLLGHKIILDTDHESLQYILSHPKPISPKMARWLDFLGEFDIEINYIRGKHNKADALTRRWQDAIQFNAISFPLLTQSLGANFFQECRNHYAKTDRSRETYAILNGEIPVPKSRKRSIKKFSLEDGLLYYHGYDQTGLSSPRLWIPTTELQLHVINQHHSSVSMLHPGLVPTYMELQKYYWWPNMHETVRYFIRHCETCQAIKPSTQLGYGLLHPIPIPTRRWQSITMDFISGFKETQGKNQVLIVVDRLTKRAHFIPCSKNLTAQECASLILNEVIKHHGVPEEIITDRDSLFTSHFWQEFFTDLQTKLKYSTPNHPQTDGQTERTNRTFIQLLRAFSNYRDTLWLDKLPLLEFAYNYRYHSSIKMSPFEADLGYQPLPPHLDANLFDFPERKRKTRANELDLNTKMEHLNFLVSCLQDNLFAAQEEQEKHYNKAHRELLLQPGDKVLLHRNSKIFGYSFRFTKEDELYYGPFAVIKKFEGNDNAYELDLGPAYQSRLVNVKHMRPYQDSLFYKLQPPTTFQGLINAGRARNIEAIRGVDIINRLMALTFKDCAPFHAAIFPAADVRHALHPTYFQELLDQYSLPLQQEPEIYNAVQSLAT</sequence>
<protein>
    <submittedName>
        <fullName evidence="12">Uncharacterized protein</fullName>
    </submittedName>
</protein>
<dbReference type="InterPro" id="IPR000477">
    <property type="entry name" value="RT_dom"/>
</dbReference>
<feature type="region of interest" description="Disordered" evidence="9">
    <location>
        <begin position="285"/>
        <end position="338"/>
    </location>
</feature>
<evidence type="ECO:0000259" key="11">
    <source>
        <dbReference type="PROSITE" id="PS50994"/>
    </source>
</evidence>